<name>A0A2U2RL57_9MICO</name>
<keyword evidence="2" id="KW-1185">Reference proteome</keyword>
<accession>A0A2U2RL57</accession>
<dbReference type="Gene3D" id="3.40.50.150">
    <property type="entry name" value="Vaccinia Virus protein VP39"/>
    <property type="match status" value="1"/>
</dbReference>
<organism evidence="1 2">
    <name type="scientific">Brachybacterium endophyticum</name>
    <dbReference type="NCBI Taxonomy" id="2182385"/>
    <lineage>
        <taxon>Bacteria</taxon>
        <taxon>Bacillati</taxon>
        <taxon>Actinomycetota</taxon>
        <taxon>Actinomycetes</taxon>
        <taxon>Micrococcales</taxon>
        <taxon>Dermabacteraceae</taxon>
        <taxon>Brachybacterium</taxon>
    </lineage>
</organism>
<evidence type="ECO:0008006" key="3">
    <source>
        <dbReference type="Google" id="ProtNLM"/>
    </source>
</evidence>
<dbReference type="EMBL" id="QFKX01000002">
    <property type="protein sequence ID" value="PWH06603.1"/>
    <property type="molecule type" value="Genomic_DNA"/>
</dbReference>
<dbReference type="Proteomes" id="UP000245590">
    <property type="component" value="Unassembled WGS sequence"/>
</dbReference>
<reference evidence="1 2" key="1">
    <citation type="submission" date="2018-05" db="EMBL/GenBank/DDBJ databases">
        <title>Brachybacterium sp. M1HQ-2T, whole genome shotgun sequence.</title>
        <authorList>
            <person name="Tuo L."/>
        </authorList>
    </citation>
    <scope>NUCLEOTIDE SEQUENCE [LARGE SCALE GENOMIC DNA]</scope>
    <source>
        <strain evidence="1 2">M1HQ-2</strain>
    </source>
</reference>
<gene>
    <name evidence="1" type="ORF">DEO23_06535</name>
</gene>
<protein>
    <recommendedName>
        <fullName evidence="3">SAM-dependent methyltransferase</fullName>
    </recommendedName>
</protein>
<sequence length="63" mass="6479">MSTWGDVADAYPRSFGKLCAGTVDRLLEDTGPGSLLDVGCGAGDLAARAESAGRSVTAIEPWH</sequence>
<evidence type="ECO:0000313" key="2">
    <source>
        <dbReference type="Proteomes" id="UP000245590"/>
    </source>
</evidence>
<evidence type="ECO:0000313" key="1">
    <source>
        <dbReference type="EMBL" id="PWH06603.1"/>
    </source>
</evidence>
<dbReference type="InterPro" id="IPR029063">
    <property type="entry name" value="SAM-dependent_MTases_sf"/>
</dbReference>
<dbReference type="SUPFAM" id="SSF53335">
    <property type="entry name" value="S-adenosyl-L-methionine-dependent methyltransferases"/>
    <property type="match status" value="1"/>
</dbReference>
<dbReference type="RefSeq" id="WP_109275197.1">
    <property type="nucleotide sequence ID" value="NZ_QFKX01000002.1"/>
</dbReference>
<dbReference type="OrthoDB" id="9805171at2"/>
<proteinExistence type="predicted"/>
<comment type="caution">
    <text evidence="1">The sequence shown here is derived from an EMBL/GenBank/DDBJ whole genome shotgun (WGS) entry which is preliminary data.</text>
</comment>
<dbReference type="AlphaFoldDB" id="A0A2U2RL57"/>